<proteinExistence type="predicted"/>
<reference evidence="1 2" key="1">
    <citation type="submission" date="2024-05" db="EMBL/GenBank/DDBJ databases">
        <title>Haplotype-resolved chromosome-level genome assembly of Huyou (Citrus changshanensis).</title>
        <authorList>
            <person name="Miao C."/>
            <person name="Chen W."/>
            <person name="Wu Y."/>
            <person name="Wang L."/>
            <person name="Zhao S."/>
            <person name="Grierson D."/>
            <person name="Xu C."/>
            <person name="Chen K."/>
        </authorList>
    </citation>
    <scope>NUCLEOTIDE SEQUENCE [LARGE SCALE GENOMIC DNA]</scope>
    <source>
        <strain evidence="1">01-14</strain>
        <tissue evidence="1">Leaf</tissue>
    </source>
</reference>
<accession>A0AAP0M153</accession>
<dbReference type="Proteomes" id="UP001428341">
    <property type="component" value="Unassembled WGS sequence"/>
</dbReference>
<evidence type="ECO:0000313" key="1">
    <source>
        <dbReference type="EMBL" id="KAK9194073.1"/>
    </source>
</evidence>
<dbReference type="EMBL" id="JBCGBO010000006">
    <property type="protein sequence ID" value="KAK9194073.1"/>
    <property type="molecule type" value="Genomic_DNA"/>
</dbReference>
<protein>
    <submittedName>
        <fullName evidence="1">Uncharacterized protein</fullName>
    </submittedName>
</protein>
<gene>
    <name evidence="1" type="ORF">WN944_004775</name>
</gene>
<organism evidence="1 2">
    <name type="scientific">Citrus x changshan-huyou</name>
    <dbReference type="NCBI Taxonomy" id="2935761"/>
    <lineage>
        <taxon>Eukaryota</taxon>
        <taxon>Viridiplantae</taxon>
        <taxon>Streptophyta</taxon>
        <taxon>Embryophyta</taxon>
        <taxon>Tracheophyta</taxon>
        <taxon>Spermatophyta</taxon>
        <taxon>Magnoliopsida</taxon>
        <taxon>eudicotyledons</taxon>
        <taxon>Gunneridae</taxon>
        <taxon>Pentapetalae</taxon>
        <taxon>rosids</taxon>
        <taxon>malvids</taxon>
        <taxon>Sapindales</taxon>
        <taxon>Rutaceae</taxon>
        <taxon>Aurantioideae</taxon>
        <taxon>Citrus</taxon>
    </lineage>
</organism>
<keyword evidence="2" id="KW-1185">Reference proteome</keyword>
<name>A0AAP0M153_9ROSI</name>
<dbReference type="AlphaFoldDB" id="A0AAP0M153"/>
<evidence type="ECO:0000313" key="2">
    <source>
        <dbReference type="Proteomes" id="UP001428341"/>
    </source>
</evidence>
<comment type="caution">
    <text evidence="1">The sequence shown here is derived from an EMBL/GenBank/DDBJ whole genome shotgun (WGS) entry which is preliminary data.</text>
</comment>
<sequence>MLKTKPKIQATKLSPKLRMTCRPGDRYLSPGFWYSSPGLMESVVLKMYFDGAWETLEDGHMKRCKRVTRVAQPPTPCMAIWLGDGEKPPGLPKLNMTKF</sequence>